<proteinExistence type="predicted"/>
<dbReference type="AlphaFoldDB" id="A0A915KE81"/>
<organism evidence="1 2">
    <name type="scientific">Romanomermis culicivorax</name>
    <name type="common">Nematode worm</name>
    <dbReference type="NCBI Taxonomy" id="13658"/>
    <lineage>
        <taxon>Eukaryota</taxon>
        <taxon>Metazoa</taxon>
        <taxon>Ecdysozoa</taxon>
        <taxon>Nematoda</taxon>
        <taxon>Enoplea</taxon>
        <taxon>Dorylaimia</taxon>
        <taxon>Mermithida</taxon>
        <taxon>Mermithoidea</taxon>
        <taxon>Mermithidae</taxon>
        <taxon>Romanomermis</taxon>
    </lineage>
</organism>
<name>A0A915KE81_ROMCU</name>
<evidence type="ECO:0000313" key="2">
    <source>
        <dbReference type="WBParaSite" id="nRc.2.0.1.t37017-RA"/>
    </source>
</evidence>
<accession>A0A915KE81</accession>
<keyword evidence="1" id="KW-1185">Reference proteome</keyword>
<evidence type="ECO:0000313" key="1">
    <source>
        <dbReference type="Proteomes" id="UP000887565"/>
    </source>
</evidence>
<dbReference type="WBParaSite" id="nRc.2.0.1.t37017-RA">
    <property type="protein sequence ID" value="nRc.2.0.1.t37017-RA"/>
    <property type="gene ID" value="nRc.2.0.1.g37017"/>
</dbReference>
<reference evidence="2" key="1">
    <citation type="submission" date="2022-11" db="UniProtKB">
        <authorList>
            <consortium name="WormBaseParasite"/>
        </authorList>
    </citation>
    <scope>IDENTIFICATION</scope>
</reference>
<dbReference type="Proteomes" id="UP000887565">
    <property type="component" value="Unplaced"/>
</dbReference>
<protein>
    <submittedName>
        <fullName evidence="2">Uncharacterized protein</fullName>
    </submittedName>
</protein>
<sequence>MFYKYERCALNSALTQQTHETEDKQGILMQQSALKELHPFKSYEL</sequence>